<protein>
    <submittedName>
        <fullName evidence="1">Uncharacterized protein</fullName>
    </submittedName>
</protein>
<accession>X1L829</accession>
<evidence type="ECO:0000313" key="1">
    <source>
        <dbReference type="EMBL" id="GAH90328.1"/>
    </source>
</evidence>
<reference evidence="1" key="1">
    <citation type="journal article" date="2014" name="Front. Microbiol.">
        <title>High frequency of phylogenetically diverse reductive dehalogenase-homologous genes in deep subseafloor sedimentary metagenomes.</title>
        <authorList>
            <person name="Kawai M."/>
            <person name="Futagami T."/>
            <person name="Toyoda A."/>
            <person name="Takaki Y."/>
            <person name="Nishi S."/>
            <person name="Hori S."/>
            <person name="Arai W."/>
            <person name="Tsubouchi T."/>
            <person name="Morono Y."/>
            <person name="Uchiyama I."/>
            <person name="Ito T."/>
            <person name="Fujiyama A."/>
            <person name="Inagaki F."/>
            <person name="Takami H."/>
        </authorList>
    </citation>
    <scope>NUCLEOTIDE SEQUENCE</scope>
    <source>
        <strain evidence="1">Expedition CK06-06</strain>
    </source>
</reference>
<proteinExistence type="predicted"/>
<gene>
    <name evidence="1" type="ORF">S06H3_02879</name>
</gene>
<sequence>MPGISWVNMFQTSQERREKYHLLRSIGISVAWARRGMDWHLSSIERIYSKELGLNSDIVLPAHKVKHRELTVALDSVDKGAPHSELSL</sequence>
<name>X1L829_9ZZZZ</name>
<dbReference type="EMBL" id="BARV01000886">
    <property type="protein sequence ID" value="GAH90328.1"/>
    <property type="molecule type" value="Genomic_DNA"/>
</dbReference>
<dbReference type="AlphaFoldDB" id="X1L829"/>
<organism evidence="1">
    <name type="scientific">marine sediment metagenome</name>
    <dbReference type="NCBI Taxonomy" id="412755"/>
    <lineage>
        <taxon>unclassified sequences</taxon>
        <taxon>metagenomes</taxon>
        <taxon>ecological metagenomes</taxon>
    </lineage>
</organism>
<comment type="caution">
    <text evidence="1">The sequence shown here is derived from an EMBL/GenBank/DDBJ whole genome shotgun (WGS) entry which is preliminary data.</text>
</comment>